<keyword evidence="4 5" id="KW-0472">Membrane</keyword>
<feature type="transmembrane region" description="Helical" evidence="5">
    <location>
        <begin position="366"/>
        <end position="382"/>
    </location>
</feature>
<dbReference type="Proteomes" id="UP000196365">
    <property type="component" value="Unassembled WGS sequence"/>
</dbReference>
<feature type="transmembrane region" description="Helical" evidence="5">
    <location>
        <begin position="57"/>
        <end position="76"/>
    </location>
</feature>
<dbReference type="GO" id="GO:0016874">
    <property type="term" value="F:ligase activity"/>
    <property type="evidence" value="ECO:0007669"/>
    <property type="project" value="UniProtKB-KW"/>
</dbReference>
<name>A0A1T4P9C0_9FIRM</name>
<reference evidence="7 8" key="1">
    <citation type="submission" date="2017-02" db="EMBL/GenBank/DDBJ databases">
        <authorList>
            <person name="Peterson S.W."/>
        </authorList>
    </citation>
    <scope>NUCLEOTIDE SEQUENCE [LARGE SCALE GENOMIC DNA]</scope>
    <source>
        <strain evidence="7 8">DSM 15102</strain>
    </source>
</reference>
<feature type="transmembrane region" description="Helical" evidence="5">
    <location>
        <begin position="175"/>
        <end position="191"/>
    </location>
</feature>
<evidence type="ECO:0000313" key="8">
    <source>
        <dbReference type="Proteomes" id="UP000196365"/>
    </source>
</evidence>
<sequence length="392" mass="45247">MKKNEFYNIKFESFYKTILLIFLCILYALYEFRVFFEIIFFFLFSIYFFTRRKRLTIYALWNILFISICGLSILWSHNPQQSIIETRIMIEWAIVGNLVIAYIDTKEKLIDLYRYFVIAGGALIIRLMFTFPLTIWLEGRLGSDALGLNPNKLGVYLAISAICAMYLGKYKKQKIYYLLVFIFTVTIILTGSRKAFFMLICSLSGLFYLNASNLSKKLKASFLVIIVLILSYILVMTVPTLYNIAGKRIEATIHFFISEGKGDYSTRLRLEMVGVGKELFKLRPILGYGIGSYSVISRYGCYSHNNYIELLVGLGIIGTSLYYSLYIYVIIQLYKVRNEIYGNPLLIMVLTLLIIEYGLVSYNSPVYQILIAVSLAASRVLIKLNKNIKEDN</sequence>
<keyword evidence="8" id="KW-1185">Reference proteome</keyword>
<dbReference type="InterPro" id="IPR051533">
    <property type="entry name" value="WaaL-like"/>
</dbReference>
<dbReference type="GO" id="GO:0016020">
    <property type="term" value="C:membrane"/>
    <property type="evidence" value="ECO:0007669"/>
    <property type="project" value="UniProtKB-SubCell"/>
</dbReference>
<feature type="transmembrane region" description="Helical" evidence="5">
    <location>
        <begin position="34"/>
        <end position="50"/>
    </location>
</feature>
<evidence type="ECO:0000256" key="4">
    <source>
        <dbReference type="ARBA" id="ARBA00023136"/>
    </source>
</evidence>
<evidence type="ECO:0000256" key="1">
    <source>
        <dbReference type="ARBA" id="ARBA00004141"/>
    </source>
</evidence>
<evidence type="ECO:0000256" key="5">
    <source>
        <dbReference type="SAM" id="Phobius"/>
    </source>
</evidence>
<feature type="transmembrane region" description="Helical" evidence="5">
    <location>
        <begin position="153"/>
        <end position="168"/>
    </location>
</feature>
<feature type="domain" description="O-antigen ligase-related" evidence="6">
    <location>
        <begin position="179"/>
        <end position="322"/>
    </location>
</feature>
<feature type="transmembrane region" description="Helical" evidence="5">
    <location>
        <begin position="112"/>
        <end position="133"/>
    </location>
</feature>
<evidence type="ECO:0000259" key="6">
    <source>
        <dbReference type="Pfam" id="PF04932"/>
    </source>
</evidence>
<feature type="transmembrane region" description="Helical" evidence="5">
    <location>
        <begin position="88"/>
        <end position="105"/>
    </location>
</feature>
<dbReference type="PANTHER" id="PTHR37422">
    <property type="entry name" value="TEICHURONIC ACID BIOSYNTHESIS PROTEIN TUAE"/>
    <property type="match status" value="1"/>
</dbReference>
<dbReference type="EMBL" id="FUWV01000015">
    <property type="protein sequence ID" value="SJZ87927.1"/>
    <property type="molecule type" value="Genomic_DNA"/>
</dbReference>
<feature type="transmembrane region" description="Helical" evidence="5">
    <location>
        <begin position="197"/>
        <end position="215"/>
    </location>
</feature>
<keyword evidence="7" id="KW-0436">Ligase</keyword>
<comment type="subcellular location">
    <subcellularLocation>
        <location evidence="1">Membrane</location>
        <topology evidence="1">Multi-pass membrane protein</topology>
    </subcellularLocation>
</comment>
<feature type="transmembrane region" description="Helical" evidence="5">
    <location>
        <begin position="222"/>
        <end position="242"/>
    </location>
</feature>
<keyword evidence="2 5" id="KW-0812">Transmembrane</keyword>
<gene>
    <name evidence="7" type="ORF">SAMN02745973_01977</name>
</gene>
<organism evidence="7 8">
    <name type="scientific">Garciella nitratireducens DSM 15102</name>
    <dbReference type="NCBI Taxonomy" id="1121911"/>
    <lineage>
        <taxon>Bacteria</taxon>
        <taxon>Bacillati</taxon>
        <taxon>Bacillota</taxon>
        <taxon>Clostridia</taxon>
        <taxon>Eubacteriales</taxon>
        <taxon>Eubacteriaceae</taxon>
        <taxon>Garciella</taxon>
    </lineage>
</organism>
<accession>A0A1T4P9C0</accession>
<dbReference type="Pfam" id="PF04932">
    <property type="entry name" value="Wzy_C"/>
    <property type="match status" value="1"/>
</dbReference>
<evidence type="ECO:0000256" key="2">
    <source>
        <dbReference type="ARBA" id="ARBA00022692"/>
    </source>
</evidence>
<proteinExistence type="predicted"/>
<feature type="transmembrane region" description="Helical" evidence="5">
    <location>
        <begin position="307"/>
        <end position="328"/>
    </location>
</feature>
<dbReference type="PANTHER" id="PTHR37422:SF13">
    <property type="entry name" value="LIPOPOLYSACCHARIDE BIOSYNTHESIS PROTEIN PA4999-RELATED"/>
    <property type="match status" value="1"/>
</dbReference>
<keyword evidence="3 5" id="KW-1133">Transmembrane helix</keyword>
<protein>
    <submittedName>
        <fullName evidence="7">O-antigen ligase like membrane protein</fullName>
    </submittedName>
</protein>
<feature type="transmembrane region" description="Helical" evidence="5">
    <location>
        <begin position="12"/>
        <end position="28"/>
    </location>
</feature>
<evidence type="ECO:0000256" key="3">
    <source>
        <dbReference type="ARBA" id="ARBA00022989"/>
    </source>
</evidence>
<dbReference type="AlphaFoldDB" id="A0A1T4P9C0"/>
<dbReference type="InterPro" id="IPR007016">
    <property type="entry name" value="O-antigen_ligase-rel_domated"/>
</dbReference>
<evidence type="ECO:0000313" key="7">
    <source>
        <dbReference type="EMBL" id="SJZ87927.1"/>
    </source>
</evidence>
<feature type="transmembrane region" description="Helical" evidence="5">
    <location>
        <begin position="340"/>
        <end position="360"/>
    </location>
</feature>